<name>A0ABQ4KQP1_SIMTE</name>
<sequence>MDDFTVKEQSFSKKSWVLSISSFVLIQIVFLTMEFTGWIPNLKDIDGTVFGKIAGYTFMEDWFNFYETPYFNVCTFIFGIVLLSHGLIGALRDVFSK</sequence>
<keyword evidence="1" id="KW-1133">Transmembrane helix</keyword>
<evidence type="ECO:0008006" key="4">
    <source>
        <dbReference type="Google" id="ProtNLM"/>
    </source>
</evidence>
<dbReference type="RefSeq" id="WP_212952566.1">
    <property type="nucleotide sequence ID" value="NZ_BORI01000003.1"/>
</dbReference>
<dbReference type="Proteomes" id="UP000680670">
    <property type="component" value="Unassembled WGS sequence"/>
</dbReference>
<keyword evidence="1" id="KW-0472">Membrane</keyword>
<comment type="caution">
    <text evidence="2">The sequence shown here is derived from an EMBL/GenBank/DDBJ whole genome shotgun (WGS) entry which is preliminary data.</text>
</comment>
<feature type="transmembrane region" description="Helical" evidence="1">
    <location>
        <begin position="70"/>
        <end position="91"/>
    </location>
</feature>
<reference evidence="2 3" key="1">
    <citation type="submission" date="2021-03" db="EMBL/GenBank/DDBJ databases">
        <title>Antimicrobial resistance genes in bacteria isolated from Japanese honey, and their potential for conferring macrolide and lincosamide resistance in the American foulbrood pathogen Paenibacillus larvae.</title>
        <authorList>
            <person name="Okamoto M."/>
            <person name="Kumagai M."/>
            <person name="Kanamori H."/>
            <person name="Takamatsu D."/>
        </authorList>
    </citation>
    <scope>NUCLEOTIDE SEQUENCE [LARGE SCALE GENOMIC DNA]</scope>
    <source>
        <strain evidence="2 3">J6TS1</strain>
    </source>
</reference>
<feature type="transmembrane region" description="Helical" evidence="1">
    <location>
        <begin position="16"/>
        <end position="39"/>
    </location>
</feature>
<dbReference type="EMBL" id="BORJ01000001">
    <property type="protein sequence ID" value="GIN94353.1"/>
    <property type="molecule type" value="Genomic_DNA"/>
</dbReference>
<keyword evidence="3" id="KW-1185">Reference proteome</keyword>
<organism evidence="2 3">
    <name type="scientific">Siminovitchia terrae</name>
    <name type="common">Bacillus terrae</name>
    <dbReference type="NCBI Taxonomy" id="1914933"/>
    <lineage>
        <taxon>Bacteria</taxon>
        <taxon>Bacillati</taxon>
        <taxon>Bacillota</taxon>
        <taxon>Bacilli</taxon>
        <taxon>Bacillales</taxon>
        <taxon>Bacillaceae</taxon>
        <taxon>Siminovitchia</taxon>
    </lineage>
</organism>
<dbReference type="Pfam" id="PF14118">
    <property type="entry name" value="YfzA"/>
    <property type="match status" value="1"/>
</dbReference>
<evidence type="ECO:0000256" key="1">
    <source>
        <dbReference type="SAM" id="Phobius"/>
    </source>
</evidence>
<proteinExistence type="predicted"/>
<protein>
    <recommendedName>
        <fullName evidence="4">YfzA-like protein</fullName>
    </recommendedName>
</protein>
<dbReference type="InterPro" id="IPR025627">
    <property type="entry name" value="YfzA"/>
</dbReference>
<evidence type="ECO:0000313" key="2">
    <source>
        <dbReference type="EMBL" id="GIN94353.1"/>
    </source>
</evidence>
<evidence type="ECO:0000313" key="3">
    <source>
        <dbReference type="Proteomes" id="UP000680670"/>
    </source>
</evidence>
<gene>
    <name evidence="2" type="ORF">J6TS1_02230</name>
</gene>
<accession>A0ABQ4KQP1</accession>
<keyword evidence="1" id="KW-0812">Transmembrane</keyword>